<organism evidence="5 6">
    <name type="scientific">Morganella morganii</name>
    <name type="common">Proteus morganii</name>
    <dbReference type="NCBI Taxonomy" id="582"/>
    <lineage>
        <taxon>Bacteria</taxon>
        <taxon>Pseudomonadati</taxon>
        <taxon>Pseudomonadota</taxon>
        <taxon>Gammaproteobacteria</taxon>
        <taxon>Enterobacterales</taxon>
        <taxon>Morganellaceae</taxon>
        <taxon>Morganella</taxon>
    </lineage>
</organism>
<dbReference type="GO" id="GO:0003700">
    <property type="term" value="F:DNA-binding transcription factor activity"/>
    <property type="evidence" value="ECO:0007669"/>
    <property type="project" value="TreeGrafter"/>
</dbReference>
<dbReference type="GO" id="GO:0005829">
    <property type="term" value="C:cytosol"/>
    <property type="evidence" value="ECO:0007669"/>
    <property type="project" value="TreeGrafter"/>
</dbReference>
<dbReference type="InterPro" id="IPR050807">
    <property type="entry name" value="TransReg_Diox_bact_type"/>
</dbReference>
<dbReference type="SMART" id="SM00530">
    <property type="entry name" value="HTH_XRE"/>
    <property type="match status" value="1"/>
</dbReference>
<evidence type="ECO:0000313" key="6">
    <source>
        <dbReference type="Proteomes" id="UP000032582"/>
    </source>
</evidence>
<dbReference type="PATRIC" id="fig|582.24.peg.2734"/>
<dbReference type="PANTHER" id="PTHR46797:SF23">
    <property type="entry name" value="HTH-TYPE TRANSCRIPTIONAL REGULATOR SUTR"/>
    <property type="match status" value="1"/>
</dbReference>
<evidence type="ECO:0000259" key="4">
    <source>
        <dbReference type="PROSITE" id="PS50943"/>
    </source>
</evidence>
<dbReference type="InterPro" id="IPR010982">
    <property type="entry name" value="Lambda_DNA-bd_dom_sf"/>
</dbReference>
<dbReference type="GO" id="GO:0003677">
    <property type="term" value="F:DNA binding"/>
    <property type="evidence" value="ECO:0007669"/>
    <property type="project" value="UniProtKB-KW"/>
</dbReference>
<reference evidence="5 6" key="1">
    <citation type="submission" date="2015-02" db="EMBL/GenBank/DDBJ databases">
        <title>Whole genome shotgun sequencing of cultured foodborne pathogen.</title>
        <authorList>
            <person name="Timme R."/>
            <person name="Allard M.W."/>
            <person name="Strain E."/>
            <person name="Evans P.S."/>
            <person name="Brown E."/>
        </authorList>
    </citation>
    <scope>NUCLEOTIDE SEQUENCE [LARGE SCALE GENOMIC DNA]</scope>
    <source>
        <strain evidence="5 6">GCSL-TSO-24</strain>
    </source>
</reference>
<dbReference type="Proteomes" id="UP000032582">
    <property type="component" value="Unassembled WGS sequence"/>
</dbReference>
<sequence length="190" mass="20782">MHDITPAVAETFKQLRAERGLSLSQAAQLTGVSKAMLGQIERGQSSPTVSTLWKIATGFNVAFSVFLEGAQPQLQAGLHSFATLPVFEQTRSGMRVTPLIPFDDELKTDLLKIDLLPGALSESGPHEPGVIEHVIVLEGALQLQRWNEWHTVSAGESLRFHADIPHAYANPGKTIVTLHNLIHYPHPAEK</sequence>
<dbReference type="Gene3D" id="1.10.260.40">
    <property type="entry name" value="lambda repressor-like DNA-binding domains"/>
    <property type="match status" value="1"/>
</dbReference>
<dbReference type="PANTHER" id="PTHR46797">
    <property type="entry name" value="HTH-TYPE TRANSCRIPTIONAL REGULATOR"/>
    <property type="match status" value="1"/>
</dbReference>
<dbReference type="Gene3D" id="2.60.120.10">
    <property type="entry name" value="Jelly Rolls"/>
    <property type="match status" value="1"/>
</dbReference>
<feature type="domain" description="HTH cro/C1-type" evidence="4">
    <location>
        <begin position="12"/>
        <end position="66"/>
    </location>
</feature>
<keyword evidence="1" id="KW-0805">Transcription regulation</keyword>
<protein>
    <submittedName>
        <fullName evidence="5">XRE family transcriptional regulator</fullName>
    </submittedName>
</protein>
<dbReference type="CDD" id="cd00093">
    <property type="entry name" value="HTH_XRE"/>
    <property type="match status" value="1"/>
</dbReference>
<accession>A0A0D8L8F3</accession>
<dbReference type="InterPro" id="IPR001387">
    <property type="entry name" value="Cro/C1-type_HTH"/>
</dbReference>
<dbReference type="Pfam" id="PF01381">
    <property type="entry name" value="HTH_3"/>
    <property type="match status" value="1"/>
</dbReference>
<dbReference type="Pfam" id="PF07883">
    <property type="entry name" value="Cupin_2"/>
    <property type="match status" value="1"/>
</dbReference>
<evidence type="ECO:0000256" key="1">
    <source>
        <dbReference type="ARBA" id="ARBA00023015"/>
    </source>
</evidence>
<dbReference type="EMBL" id="JZSH01000080">
    <property type="protein sequence ID" value="KJF78049.1"/>
    <property type="molecule type" value="Genomic_DNA"/>
</dbReference>
<dbReference type="InterPro" id="IPR011051">
    <property type="entry name" value="RmlC_Cupin_sf"/>
</dbReference>
<keyword evidence="2" id="KW-0238">DNA-binding</keyword>
<dbReference type="PROSITE" id="PS50943">
    <property type="entry name" value="HTH_CROC1"/>
    <property type="match status" value="1"/>
</dbReference>
<dbReference type="InterPro" id="IPR014710">
    <property type="entry name" value="RmlC-like_jellyroll"/>
</dbReference>
<dbReference type="CDD" id="cd02209">
    <property type="entry name" value="cupin_XRE_C"/>
    <property type="match status" value="1"/>
</dbReference>
<proteinExistence type="predicted"/>
<dbReference type="SUPFAM" id="SSF47413">
    <property type="entry name" value="lambda repressor-like DNA-binding domains"/>
    <property type="match status" value="1"/>
</dbReference>
<dbReference type="SUPFAM" id="SSF51182">
    <property type="entry name" value="RmlC-like cupins"/>
    <property type="match status" value="1"/>
</dbReference>
<name>A0A0D8L8F3_MORMO</name>
<dbReference type="AlphaFoldDB" id="A0A0D8L8F3"/>
<comment type="caution">
    <text evidence="5">The sequence shown here is derived from an EMBL/GenBank/DDBJ whole genome shotgun (WGS) entry which is preliminary data.</text>
</comment>
<evidence type="ECO:0000256" key="2">
    <source>
        <dbReference type="ARBA" id="ARBA00023125"/>
    </source>
</evidence>
<evidence type="ECO:0000313" key="5">
    <source>
        <dbReference type="EMBL" id="KJF78049.1"/>
    </source>
</evidence>
<gene>
    <name evidence="5" type="ORF">UA45_08770</name>
</gene>
<keyword evidence="3" id="KW-0804">Transcription</keyword>
<evidence type="ECO:0000256" key="3">
    <source>
        <dbReference type="ARBA" id="ARBA00023163"/>
    </source>
</evidence>
<dbReference type="InterPro" id="IPR013096">
    <property type="entry name" value="Cupin_2"/>
</dbReference>